<evidence type="ECO:0000256" key="10">
    <source>
        <dbReference type="ARBA" id="ARBA00024479"/>
    </source>
</evidence>
<evidence type="ECO:0000256" key="4">
    <source>
        <dbReference type="ARBA" id="ARBA00018070"/>
    </source>
</evidence>
<name>T0JV04_COLGC</name>
<dbReference type="AlphaFoldDB" id="T0JV04"/>
<gene>
    <name evidence="13" type="ORF">CGLO_16852</name>
</gene>
<comment type="subcellular location">
    <subcellularLocation>
        <location evidence="1">Endoplasmic reticulum membrane</location>
        <topology evidence="1">Peripheral membrane protein</topology>
    </subcellularLocation>
    <subcellularLocation>
        <location evidence="2">Preautophagosomal structure membrane</location>
        <topology evidence="2">Peripheral membrane protein</topology>
    </subcellularLocation>
</comment>
<evidence type="ECO:0000313" key="13">
    <source>
        <dbReference type="EMBL" id="EQB44408.1"/>
    </source>
</evidence>
<sequence length="289" mass="31646">MATIFQSFRSSTLSKRLLIYALRRLELLDEETLDMENLQFALGRTTTAEFKDVGVRLKKLERLLQLPASFQIQKAKVLKLSVTIPVDFYTSPIIIEIDGVDVRLKVSTGGDDTKAKAATPSTDDSRLPNTVNLAESFLNEDVALKDASLADEKRRLEDALAAETQDLGGSMAMSESSMSDDGSQFGTGQPLSLPGFLAGFLQGIVDRIQVRIRGVTFQMDVEVPIEPNATAPELVTFELALDRIDVEGVTAETQNEEGAPVIAPKEGKRQVALSRHARQLSLFHLGRAL</sequence>
<comment type="caution">
    <text evidence="13">The sequence shown here is derived from an EMBL/GenBank/DDBJ whole genome shotgun (WGS) entry which is preliminary data.</text>
</comment>
<keyword evidence="5" id="KW-0813">Transport</keyword>
<dbReference type="GO" id="GO:0034727">
    <property type="term" value="P:piecemeal microautophagy of the nucleus"/>
    <property type="evidence" value="ECO:0007669"/>
    <property type="project" value="TreeGrafter"/>
</dbReference>
<keyword evidence="8" id="KW-0445">Lipid transport</keyword>
<dbReference type="GO" id="GO:0043495">
    <property type="term" value="F:protein-membrane adaptor activity"/>
    <property type="evidence" value="ECO:0007669"/>
    <property type="project" value="TreeGrafter"/>
</dbReference>
<dbReference type="GO" id="GO:0061723">
    <property type="term" value="P:glycophagy"/>
    <property type="evidence" value="ECO:0007669"/>
    <property type="project" value="TreeGrafter"/>
</dbReference>
<comment type="catalytic activity">
    <reaction evidence="11">
        <text>a 1,2-diacyl-sn-glycero-3-phosphoethanolamine(in) = a 1,2-diacyl-sn-glycero-3-phosphoethanolamine(out)</text>
        <dbReference type="Rhea" id="RHEA:38895"/>
        <dbReference type="ChEBI" id="CHEBI:64612"/>
    </reaction>
</comment>
<organism evidence="13 14">
    <name type="scientific">Colletotrichum gloeosporioides (strain Cg-14)</name>
    <name type="common">Anthracnose fungus</name>
    <name type="synonym">Glomerella cingulata</name>
    <dbReference type="NCBI Taxonomy" id="1237896"/>
    <lineage>
        <taxon>Eukaryota</taxon>
        <taxon>Fungi</taxon>
        <taxon>Dikarya</taxon>
        <taxon>Ascomycota</taxon>
        <taxon>Pezizomycotina</taxon>
        <taxon>Sordariomycetes</taxon>
        <taxon>Hypocreomycetidae</taxon>
        <taxon>Glomerellales</taxon>
        <taxon>Glomerellaceae</taxon>
        <taxon>Colletotrichum</taxon>
        <taxon>Colletotrichum gloeosporioides species complex</taxon>
    </lineage>
</organism>
<dbReference type="GO" id="GO:0034045">
    <property type="term" value="C:phagophore assembly site membrane"/>
    <property type="evidence" value="ECO:0007669"/>
    <property type="project" value="UniProtKB-SubCell"/>
</dbReference>
<dbReference type="GO" id="GO:0061908">
    <property type="term" value="C:phagophore"/>
    <property type="evidence" value="ECO:0007669"/>
    <property type="project" value="TreeGrafter"/>
</dbReference>
<dbReference type="Pfam" id="PF13329">
    <property type="entry name" value="ATG2_CAD"/>
    <property type="match status" value="1"/>
</dbReference>
<dbReference type="GO" id="GO:0032266">
    <property type="term" value="F:phosphatidylinositol-3-phosphate binding"/>
    <property type="evidence" value="ECO:0007669"/>
    <property type="project" value="TreeGrafter"/>
</dbReference>
<protein>
    <recommendedName>
        <fullName evidence="4">Autophagy-related protein 2</fullName>
    </recommendedName>
</protein>
<dbReference type="HOGENOM" id="CLU_973278_0_0_1"/>
<evidence type="ECO:0000256" key="6">
    <source>
        <dbReference type="ARBA" id="ARBA00022824"/>
    </source>
</evidence>
<dbReference type="STRING" id="1237896.T0JV04"/>
<dbReference type="OrthoDB" id="5240315at2759"/>
<dbReference type="GO" id="GO:0000422">
    <property type="term" value="P:autophagy of mitochondrion"/>
    <property type="evidence" value="ECO:0007669"/>
    <property type="project" value="TreeGrafter"/>
</dbReference>
<keyword evidence="9" id="KW-0472">Membrane</keyword>
<comment type="catalytic activity">
    <reaction evidence="10">
        <text>a 1,2-diacyl-sn-glycero-3-phospho-L-serine(in) = a 1,2-diacyl-sn-glycero-3-phospho-L-serine(out)</text>
        <dbReference type="Rhea" id="RHEA:38663"/>
        <dbReference type="ChEBI" id="CHEBI:57262"/>
    </reaction>
</comment>
<dbReference type="GO" id="GO:0005789">
    <property type="term" value="C:endoplasmic reticulum membrane"/>
    <property type="evidence" value="ECO:0007669"/>
    <property type="project" value="UniProtKB-SubCell"/>
</dbReference>
<evidence type="ECO:0000256" key="1">
    <source>
        <dbReference type="ARBA" id="ARBA00004406"/>
    </source>
</evidence>
<evidence type="ECO:0000256" key="5">
    <source>
        <dbReference type="ARBA" id="ARBA00022448"/>
    </source>
</evidence>
<comment type="catalytic activity">
    <reaction evidence="12">
        <text>a 1,2-diacyl-sn-glycero-3-phosphocholine(in) = a 1,2-diacyl-sn-glycero-3-phosphocholine(out)</text>
        <dbReference type="Rhea" id="RHEA:38571"/>
        <dbReference type="ChEBI" id="CHEBI:57643"/>
    </reaction>
</comment>
<accession>T0JV04</accession>
<dbReference type="PANTHER" id="PTHR13190">
    <property type="entry name" value="AUTOPHAGY-RELATED 2, ISOFORM A"/>
    <property type="match status" value="1"/>
</dbReference>
<reference evidence="14" key="1">
    <citation type="journal article" date="2013" name="Mol. Plant Microbe Interact.">
        <title>Global aspects of pacC regulation of pathogenicity genes in Colletotrichum gloeosporioides as revealed by transcriptome analysis.</title>
        <authorList>
            <person name="Alkan N."/>
            <person name="Meng X."/>
            <person name="Friedlander G."/>
            <person name="Reuveni E."/>
            <person name="Sukno S."/>
            <person name="Sherman A."/>
            <person name="Thon M."/>
            <person name="Fluhr R."/>
            <person name="Prusky D."/>
        </authorList>
    </citation>
    <scope>NUCLEOTIDE SEQUENCE [LARGE SCALE GENOMIC DNA]</scope>
    <source>
        <strain evidence="14">Cg-14</strain>
    </source>
</reference>
<evidence type="ECO:0000256" key="9">
    <source>
        <dbReference type="ARBA" id="ARBA00023136"/>
    </source>
</evidence>
<dbReference type="GO" id="GO:0061709">
    <property type="term" value="P:reticulophagy"/>
    <property type="evidence" value="ECO:0007669"/>
    <property type="project" value="TreeGrafter"/>
</dbReference>
<evidence type="ECO:0000313" key="14">
    <source>
        <dbReference type="Proteomes" id="UP000015530"/>
    </source>
</evidence>
<dbReference type="InterPro" id="IPR026849">
    <property type="entry name" value="ATG2"/>
</dbReference>
<proteinExistence type="inferred from homology"/>
<evidence type="ECO:0000256" key="8">
    <source>
        <dbReference type="ARBA" id="ARBA00023055"/>
    </source>
</evidence>
<comment type="similarity">
    <text evidence="3">Belongs to the ATG2 family.</text>
</comment>
<evidence type="ECO:0000256" key="11">
    <source>
        <dbReference type="ARBA" id="ARBA00024615"/>
    </source>
</evidence>
<evidence type="ECO:0000256" key="2">
    <source>
        <dbReference type="ARBA" id="ARBA00004623"/>
    </source>
</evidence>
<dbReference type="GO" id="GO:0006869">
    <property type="term" value="P:lipid transport"/>
    <property type="evidence" value="ECO:0007669"/>
    <property type="project" value="UniProtKB-KW"/>
</dbReference>
<dbReference type="EMBL" id="AMYD01004008">
    <property type="protein sequence ID" value="EQB44408.1"/>
    <property type="molecule type" value="Genomic_DNA"/>
</dbReference>
<evidence type="ECO:0000256" key="12">
    <source>
        <dbReference type="ARBA" id="ARBA00024631"/>
    </source>
</evidence>
<keyword evidence="6" id="KW-0256">Endoplasmic reticulum</keyword>
<dbReference type="Proteomes" id="UP000015530">
    <property type="component" value="Unassembled WGS sequence"/>
</dbReference>
<dbReference type="GO" id="GO:0000045">
    <property type="term" value="P:autophagosome assembly"/>
    <property type="evidence" value="ECO:0007669"/>
    <property type="project" value="TreeGrafter"/>
</dbReference>
<evidence type="ECO:0000256" key="7">
    <source>
        <dbReference type="ARBA" id="ARBA00023006"/>
    </source>
</evidence>
<dbReference type="OMA" id="AFHIERI"/>
<evidence type="ECO:0000256" key="3">
    <source>
        <dbReference type="ARBA" id="ARBA00009714"/>
    </source>
</evidence>
<dbReference type="PANTHER" id="PTHR13190:SF1">
    <property type="entry name" value="AUTOPHAGY-RELATED 2, ISOFORM A"/>
    <property type="match status" value="1"/>
</dbReference>
<keyword evidence="7" id="KW-0072">Autophagy</keyword>